<keyword evidence="10" id="KW-0012">Acyltransferase</keyword>
<evidence type="ECO:0000256" key="6">
    <source>
        <dbReference type="ARBA" id="ARBA00022692"/>
    </source>
</evidence>
<evidence type="ECO:0000256" key="9">
    <source>
        <dbReference type="ARBA" id="ARBA00023136"/>
    </source>
</evidence>
<comment type="subcellular location">
    <subcellularLocation>
        <location evidence="1">Endoplasmic reticulum membrane</location>
        <topology evidence="1">Multi-pass membrane protein</topology>
    </subcellularLocation>
</comment>
<comment type="pathway">
    <text evidence="2">Lipid metabolism.</text>
</comment>
<dbReference type="InterPro" id="IPR004299">
    <property type="entry name" value="MBOAT_fam"/>
</dbReference>
<keyword evidence="8 11" id="KW-1133">Transmembrane helix</keyword>
<dbReference type="Gene3D" id="1.20.80.10">
    <property type="match status" value="1"/>
</dbReference>
<dbReference type="InterPro" id="IPR014371">
    <property type="entry name" value="Oat_ACAT_DAG_ARE"/>
</dbReference>
<feature type="transmembrane region" description="Helical" evidence="11">
    <location>
        <begin position="693"/>
        <end position="713"/>
    </location>
</feature>
<dbReference type="SUPFAM" id="SSF50729">
    <property type="entry name" value="PH domain-like"/>
    <property type="match status" value="1"/>
</dbReference>
<keyword evidence="15" id="KW-1185">Reference proteome</keyword>
<dbReference type="AlphaFoldDB" id="A0A9W7B952"/>
<gene>
    <name evidence="14" type="ORF">TrST_g5868</name>
</gene>
<dbReference type="Pfam" id="PF00887">
    <property type="entry name" value="ACBP"/>
    <property type="match status" value="1"/>
</dbReference>
<dbReference type="GO" id="GO:0000062">
    <property type="term" value="F:fatty-acyl-CoA binding"/>
    <property type="evidence" value="ECO:0007669"/>
    <property type="project" value="InterPro"/>
</dbReference>
<keyword evidence="9 11" id="KW-0472">Membrane</keyword>
<evidence type="ECO:0000256" key="4">
    <source>
        <dbReference type="ARBA" id="ARBA00013244"/>
    </source>
</evidence>
<evidence type="ECO:0000256" key="5">
    <source>
        <dbReference type="ARBA" id="ARBA00022679"/>
    </source>
</evidence>
<dbReference type="PROSITE" id="PS51228">
    <property type="entry name" value="ACB_2"/>
    <property type="match status" value="1"/>
</dbReference>
<reference evidence="15" key="1">
    <citation type="journal article" date="2023" name="Commun. Biol.">
        <title>Genome analysis of Parmales, the sister group of diatoms, reveals the evolutionary specialization of diatoms from phago-mixotrophs to photoautotrophs.</title>
        <authorList>
            <person name="Ban H."/>
            <person name="Sato S."/>
            <person name="Yoshikawa S."/>
            <person name="Yamada K."/>
            <person name="Nakamura Y."/>
            <person name="Ichinomiya M."/>
            <person name="Sato N."/>
            <person name="Blanc-Mathieu R."/>
            <person name="Endo H."/>
            <person name="Kuwata A."/>
            <person name="Ogata H."/>
        </authorList>
    </citation>
    <scope>NUCLEOTIDE SEQUENCE [LARGE SCALE GENOMIC DNA]</scope>
    <source>
        <strain evidence="15">NIES 3701</strain>
    </source>
</reference>
<dbReference type="PANTHER" id="PTHR10408:SF7">
    <property type="entry name" value="DIACYLGLYCEROL O-ACYLTRANSFERASE 1"/>
    <property type="match status" value="1"/>
</dbReference>
<feature type="domain" description="ACB" evidence="13">
    <location>
        <begin position="5"/>
        <end position="95"/>
    </location>
</feature>
<evidence type="ECO:0000256" key="7">
    <source>
        <dbReference type="ARBA" id="ARBA00022824"/>
    </source>
</evidence>
<protein>
    <recommendedName>
        <fullName evidence="4">diacylglycerol O-acyltransferase</fullName>
        <ecNumber evidence="4">2.3.1.20</ecNumber>
    </recommendedName>
</protein>
<dbReference type="GO" id="GO:0004144">
    <property type="term" value="F:diacylglycerol O-acyltransferase activity"/>
    <property type="evidence" value="ECO:0007669"/>
    <property type="project" value="UniProtKB-EC"/>
</dbReference>
<keyword evidence="5" id="KW-0808">Transferase</keyword>
<feature type="transmembrane region" description="Helical" evidence="11">
    <location>
        <begin position="372"/>
        <end position="391"/>
    </location>
</feature>
<evidence type="ECO:0000313" key="15">
    <source>
        <dbReference type="Proteomes" id="UP001165085"/>
    </source>
</evidence>
<name>A0A9W7B952_9STRA</name>
<dbReference type="Pfam" id="PF03062">
    <property type="entry name" value="MBOAT"/>
    <property type="match status" value="1"/>
</dbReference>
<dbReference type="Gene3D" id="2.30.29.30">
    <property type="entry name" value="Pleckstrin-homology domain (PH domain)/Phosphotyrosine-binding domain (PTB)"/>
    <property type="match status" value="1"/>
</dbReference>
<proteinExistence type="inferred from homology"/>
<feature type="transmembrane region" description="Helical" evidence="11">
    <location>
        <begin position="329"/>
        <end position="347"/>
    </location>
</feature>
<dbReference type="InterPro" id="IPR011993">
    <property type="entry name" value="PH-like_dom_sf"/>
</dbReference>
<evidence type="ECO:0000313" key="14">
    <source>
        <dbReference type="EMBL" id="GMH83715.1"/>
    </source>
</evidence>
<evidence type="ECO:0000256" key="10">
    <source>
        <dbReference type="ARBA" id="ARBA00023315"/>
    </source>
</evidence>
<evidence type="ECO:0000259" key="13">
    <source>
        <dbReference type="PROSITE" id="PS51228"/>
    </source>
</evidence>
<evidence type="ECO:0000259" key="12">
    <source>
        <dbReference type="PROSITE" id="PS50003"/>
    </source>
</evidence>
<organism evidence="14 15">
    <name type="scientific">Triparma strigata</name>
    <dbReference type="NCBI Taxonomy" id="1606541"/>
    <lineage>
        <taxon>Eukaryota</taxon>
        <taxon>Sar</taxon>
        <taxon>Stramenopiles</taxon>
        <taxon>Ochrophyta</taxon>
        <taxon>Bolidophyceae</taxon>
        <taxon>Parmales</taxon>
        <taxon>Triparmaceae</taxon>
        <taxon>Triparma</taxon>
    </lineage>
</organism>
<dbReference type="SUPFAM" id="SSF47027">
    <property type="entry name" value="Acyl-CoA binding protein"/>
    <property type="match status" value="1"/>
</dbReference>
<dbReference type="EC" id="2.3.1.20" evidence="4"/>
<keyword evidence="6 11" id="KW-0812">Transmembrane</keyword>
<feature type="transmembrane region" description="Helical" evidence="11">
    <location>
        <begin position="516"/>
        <end position="538"/>
    </location>
</feature>
<dbReference type="SMART" id="SM00233">
    <property type="entry name" value="PH"/>
    <property type="match status" value="1"/>
</dbReference>
<keyword evidence="7" id="KW-0256">Endoplasmic reticulum</keyword>
<dbReference type="EMBL" id="BRXY01000284">
    <property type="protein sequence ID" value="GMH83715.1"/>
    <property type="molecule type" value="Genomic_DNA"/>
</dbReference>
<sequence length="723" mass="81740">MPDVTSDNFLSAVSFVNERAGTDLHIPDSTKLDLYALFKQATAGDCLENDKPNIFGGVVKRAKWDAWYSHKGMPRNAAKEEYVSLVCNFNAGFEPAGRVLRRRRSSVSMSSDSLRNIRSVGSLNNLSSASTSKPQQQDHQVTDYSTFDKSALIKEVELLQSEITKLSVFRVYKEGKLSRCRETMTGEDWAVRYFEIKPGFLRCYKSYEERILRLEVPLHSGTTCCVSPNYAGTATGAGRYKHFIVLTLPSTESKRSSLTKLKLGSDSVDDANEWAEAILLAAEDGGEPPKQKKEEKGKRKFDPSLRDFHKKHQASYLSSDQTDRQSYRGFANLILVVAVVGCVRNIVDNVSKYGNFLTQALEFSLTLEANDYIIVAATALLPFFIVSTLLIEKAGTTTWCSTSATKLLQSVNVSASLLLPCYLSHSTQANPAVCGPLIFLSTVMFLKLVSYAHTNAVLRERWLTMPPREGPPIPTSYPNNISFYDIVRFMAFPTLCYQTSYPRTPFVRKKWLAKRVVELLITLFIQVVVFQQFMMPVLLQSAQAKNSDDPMTITKYTLTLAVPSLACWLCMFYALFHLWLNILAELTCFGDRQFYKAWWNATKLDVYWRDWNIPVHAWLVRHTFMPCMKAGYGKGVSMFIVFFISAVFHELLVSVPCHTSNWYAFAGMMGQIPLIALTNVIEKRFKESQVGNFIFWLSFCIVGQPLCILLYFIEVAGKNSEKF</sequence>
<evidence type="ECO:0000256" key="3">
    <source>
        <dbReference type="ARBA" id="ARBA00009010"/>
    </source>
</evidence>
<evidence type="ECO:0000256" key="11">
    <source>
        <dbReference type="SAM" id="Phobius"/>
    </source>
</evidence>
<evidence type="ECO:0000256" key="2">
    <source>
        <dbReference type="ARBA" id="ARBA00005189"/>
    </source>
</evidence>
<dbReference type="Proteomes" id="UP001165085">
    <property type="component" value="Unassembled WGS sequence"/>
</dbReference>
<comment type="similarity">
    <text evidence="3">Belongs to the membrane-bound acyltransferase family. Sterol o-acyltransferase subfamily.</text>
</comment>
<feature type="transmembrane region" description="Helical" evidence="11">
    <location>
        <begin position="662"/>
        <end position="681"/>
    </location>
</feature>
<dbReference type="InterPro" id="IPR000582">
    <property type="entry name" value="Acyl-CoA-binding_protein"/>
</dbReference>
<evidence type="ECO:0000256" key="8">
    <source>
        <dbReference type="ARBA" id="ARBA00022989"/>
    </source>
</evidence>
<feature type="domain" description="PH" evidence="12">
    <location>
        <begin position="170"/>
        <end position="283"/>
    </location>
</feature>
<dbReference type="PANTHER" id="PTHR10408">
    <property type="entry name" value="STEROL O-ACYLTRANSFERASE"/>
    <property type="match status" value="1"/>
</dbReference>
<dbReference type="PROSITE" id="PS50003">
    <property type="entry name" value="PH_DOMAIN"/>
    <property type="match status" value="1"/>
</dbReference>
<comment type="caution">
    <text evidence="14">The sequence shown here is derived from an EMBL/GenBank/DDBJ whole genome shotgun (WGS) entry which is preliminary data.</text>
</comment>
<feature type="transmembrane region" description="Helical" evidence="11">
    <location>
        <begin position="635"/>
        <end position="656"/>
    </location>
</feature>
<feature type="transmembrane region" description="Helical" evidence="11">
    <location>
        <begin position="558"/>
        <end position="580"/>
    </location>
</feature>
<dbReference type="GO" id="GO:0005789">
    <property type="term" value="C:endoplasmic reticulum membrane"/>
    <property type="evidence" value="ECO:0007669"/>
    <property type="project" value="UniProtKB-SubCell"/>
</dbReference>
<accession>A0A9W7B952</accession>
<dbReference type="InterPro" id="IPR014352">
    <property type="entry name" value="FERM/acyl-CoA-bd_prot_sf"/>
</dbReference>
<dbReference type="InterPro" id="IPR001849">
    <property type="entry name" value="PH_domain"/>
</dbReference>
<dbReference type="GO" id="GO:0019432">
    <property type="term" value="P:triglyceride biosynthetic process"/>
    <property type="evidence" value="ECO:0007669"/>
    <property type="project" value="TreeGrafter"/>
</dbReference>
<dbReference type="OrthoDB" id="10039049at2759"/>
<evidence type="ECO:0000256" key="1">
    <source>
        <dbReference type="ARBA" id="ARBA00004477"/>
    </source>
</evidence>
<dbReference type="InterPro" id="IPR035984">
    <property type="entry name" value="Acyl-CoA-binding_sf"/>
</dbReference>